<dbReference type="GO" id="GO:0005524">
    <property type="term" value="F:ATP binding"/>
    <property type="evidence" value="ECO:0007669"/>
    <property type="project" value="UniProtKB-KW"/>
</dbReference>
<dbReference type="CDD" id="cd00757">
    <property type="entry name" value="ThiF_MoeB_HesA_family"/>
    <property type="match status" value="1"/>
</dbReference>
<evidence type="ECO:0000256" key="4">
    <source>
        <dbReference type="ARBA" id="ARBA00022840"/>
    </source>
</evidence>
<reference evidence="14" key="1">
    <citation type="submission" date="2023-05" db="EMBL/GenBank/DDBJ databases">
        <title>Anaerotaeda fermentans gen. nov., sp. nov., a novel anaerobic planctomycete of the new family within the order Sedimentisphaerales isolated from Taman Peninsula, Russia.</title>
        <authorList>
            <person name="Khomyakova M.A."/>
            <person name="Merkel A.Y."/>
            <person name="Slobodkin A.I."/>
        </authorList>
    </citation>
    <scope>NUCLEOTIDE SEQUENCE</scope>
    <source>
        <strain evidence="14">M17dextr</strain>
    </source>
</reference>
<keyword evidence="3" id="KW-0547">Nucleotide-binding</keyword>
<dbReference type="InterPro" id="IPR000594">
    <property type="entry name" value="ThiF_NAD_FAD-bd"/>
</dbReference>
<evidence type="ECO:0000256" key="8">
    <source>
        <dbReference type="ARBA" id="ARBA00066884"/>
    </source>
</evidence>
<comment type="caution">
    <text evidence="14">The sequence shown here is derived from an EMBL/GenBank/DDBJ whole genome shotgun (WGS) entry which is preliminary data.</text>
</comment>
<dbReference type="FunFam" id="3.40.50.720:FF:000033">
    <property type="entry name" value="Adenylyltransferase and sulfurtransferase MOCS3"/>
    <property type="match status" value="1"/>
</dbReference>
<dbReference type="GO" id="GO:0004792">
    <property type="term" value="F:thiosulfate-cyanide sulfurtransferase activity"/>
    <property type="evidence" value="ECO:0007669"/>
    <property type="project" value="TreeGrafter"/>
</dbReference>
<dbReference type="Pfam" id="PF00899">
    <property type="entry name" value="ThiF"/>
    <property type="match status" value="1"/>
</dbReference>
<keyword evidence="4" id="KW-0067">ATP-binding</keyword>
<evidence type="ECO:0000259" key="13">
    <source>
        <dbReference type="Pfam" id="PF00899"/>
    </source>
</evidence>
<dbReference type="GO" id="GO:0005829">
    <property type="term" value="C:cytosol"/>
    <property type="evidence" value="ECO:0007669"/>
    <property type="project" value="TreeGrafter"/>
</dbReference>
<protein>
    <recommendedName>
        <fullName evidence="9">Molybdopterin-synthase adenylyltransferase</fullName>
        <ecNumber evidence="8">2.7.7.80</ecNumber>
    </recommendedName>
    <alternativeName>
        <fullName evidence="12">MoaD protein adenylase</fullName>
    </alternativeName>
    <alternativeName>
        <fullName evidence="10">Molybdopterin-converting factor subunit 1 adenylase</fullName>
    </alternativeName>
    <alternativeName>
        <fullName evidence="11">Sulfur carrier protein MoaD adenylyltransferase</fullName>
    </alternativeName>
</protein>
<dbReference type="PANTHER" id="PTHR10953">
    <property type="entry name" value="UBIQUITIN-ACTIVATING ENZYME E1"/>
    <property type="match status" value="1"/>
</dbReference>
<evidence type="ECO:0000256" key="9">
    <source>
        <dbReference type="ARBA" id="ARBA00073635"/>
    </source>
</evidence>
<organism evidence="14 15">
    <name type="scientific">Anaerobaca lacustris</name>
    <dbReference type="NCBI Taxonomy" id="3044600"/>
    <lineage>
        <taxon>Bacteria</taxon>
        <taxon>Pseudomonadati</taxon>
        <taxon>Planctomycetota</taxon>
        <taxon>Phycisphaerae</taxon>
        <taxon>Sedimentisphaerales</taxon>
        <taxon>Anaerobacaceae</taxon>
        <taxon>Anaerobaca</taxon>
    </lineage>
</organism>
<dbReference type="GO" id="GO:0061605">
    <property type="term" value="F:molybdopterin-synthase adenylyltransferase activity"/>
    <property type="evidence" value="ECO:0007669"/>
    <property type="project" value="UniProtKB-EC"/>
</dbReference>
<evidence type="ECO:0000256" key="2">
    <source>
        <dbReference type="ARBA" id="ARBA00022679"/>
    </source>
</evidence>
<gene>
    <name evidence="14" type="ORF">QJ522_16575</name>
</gene>
<comment type="catalytic activity">
    <reaction evidence="5">
        <text>[molybdopterin-synthase sulfur-carrier protein]-C-terminal Gly-Gly + ATP + H(+) = [molybdopterin-synthase sulfur-carrier protein]-C-terminal Gly-Gly-AMP + diphosphate</text>
        <dbReference type="Rhea" id="RHEA:43616"/>
        <dbReference type="Rhea" id="RHEA-COMP:12159"/>
        <dbReference type="Rhea" id="RHEA-COMP:12202"/>
        <dbReference type="ChEBI" id="CHEBI:15378"/>
        <dbReference type="ChEBI" id="CHEBI:30616"/>
        <dbReference type="ChEBI" id="CHEBI:33019"/>
        <dbReference type="ChEBI" id="CHEBI:90618"/>
        <dbReference type="ChEBI" id="CHEBI:90778"/>
        <dbReference type="EC" id="2.7.7.80"/>
    </reaction>
</comment>
<comment type="similarity">
    <text evidence="1">Belongs to the HesA/MoeB/ThiF family.</text>
</comment>
<evidence type="ECO:0000256" key="1">
    <source>
        <dbReference type="ARBA" id="ARBA00009919"/>
    </source>
</evidence>
<evidence type="ECO:0000256" key="10">
    <source>
        <dbReference type="ARBA" id="ARBA00075110"/>
    </source>
</evidence>
<dbReference type="AlphaFoldDB" id="A0AAW6TYG1"/>
<dbReference type="Gene3D" id="3.40.50.720">
    <property type="entry name" value="NAD(P)-binding Rossmann-like Domain"/>
    <property type="match status" value="1"/>
</dbReference>
<name>A0AAW6TYG1_9BACT</name>
<evidence type="ECO:0000256" key="5">
    <source>
        <dbReference type="ARBA" id="ARBA00052218"/>
    </source>
</evidence>
<evidence type="ECO:0000256" key="7">
    <source>
        <dbReference type="ARBA" id="ARBA00063809"/>
    </source>
</evidence>
<comment type="subunit">
    <text evidence="7">Homodimer. Forms a stable heterotetrameric complex of 2 MoeB and 2 MoaD during adenylation of MoaD.</text>
</comment>
<evidence type="ECO:0000256" key="3">
    <source>
        <dbReference type="ARBA" id="ARBA00022741"/>
    </source>
</evidence>
<accession>A0AAW6TYG1</accession>
<comment type="function">
    <text evidence="6">Catalyzes the adenylation by ATP of the carboxyl group of the C-terminal glycine of sulfur carrier protein MoaD.</text>
</comment>
<feature type="domain" description="THIF-type NAD/FAD binding fold" evidence="13">
    <location>
        <begin position="11"/>
        <end position="249"/>
    </location>
</feature>
<dbReference type="PANTHER" id="PTHR10953:SF102">
    <property type="entry name" value="ADENYLYLTRANSFERASE AND SULFURTRANSFERASE MOCS3"/>
    <property type="match status" value="1"/>
</dbReference>
<dbReference type="RefSeq" id="WP_349246086.1">
    <property type="nucleotide sequence ID" value="NZ_JASCXX010000023.1"/>
</dbReference>
<sequence>MSLTESQLERYARNIRLEPIGRAGQEKLLACRVLIVGVGGLGSPAALYLAAAGVGTIGLLDGDAVDLSNLQRQIAHGTADVGTRKVVSAREAIAAINPDVTVRTYDRWATAESLAEIIEGYDFAIDAVDDPATKFLINDACCARRVPFCHAGILEFEGQLMTVLPGKTACCRCVFGGPPSVGATHASPSPSRAGVLGVVPGVIGTLQATEAIKTLLGLGDLLTDCLLTYDALTMHFRKVPVPRNPHCPACGPLVPD</sequence>
<dbReference type="SUPFAM" id="SSF69572">
    <property type="entry name" value="Activating enzymes of the ubiquitin-like proteins"/>
    <property type="match status" value="1"/>
</dbReference>
<keyword evidence="15" id="KW-1185">Reference proteome</keyword>
<dbReference type="GO" id="GO:0008146">
    <property type="term" value="F:sulfotransferase activity"/>
    <property type="evidence" value="ECO:0007669"/>
    <property type="project" value="TreeGrafter"/>
</dbReference>
<dbReference type="EC" id="2.7.7.80" evidence="8"/>
<dbReference type="GO" id="GO:0008641">
    <property type="term" value="F:ubiquitin-like modifier activating enzyme activity"/>
    <property type="evidence" value="ECO:0007669"/>
    <property type="project" value="InterPro"/>
</dbReference>
<evidence type="ECO:0000256" key="6">
    <source>
        <dbReference type="ARBA" id="ARBA00055169"/>
    </source>
</evidence>
<keyword evidence="2" id="KW-0808">Transferase</keyword>
<dbReference type="InterPro" id="IPR045886">
    <property type="entry name" value="ThiF/MoeB/HesA"/>
</dbReference>
<evidence type="ECO:0000256" key="12">
    <source>
        <dbReference type="ARBA" id="ARBA00078531"/>
    </source>
</evidence>
<evidence type="ECO:0000256" key="11">
    <source>
        <dbReference type="ARBA" id="ARBA00075328"/>
    </source>
</evidence>
<dbReference type="EMBL" id="JASCXX010000023">
    <property type="protein sequence ID" value="MDI6450675.1"/>
    <property type="molecule type" value="Genomic_DNA"/>
</dbReference>
<dbReference type="Proteomes" id="UP001431776">
    <property type="component" value="Unassembled WGS sequence"/>
</dbReference>
<evidence type="ECO:0000313" key="15">
    <source>
        <dbReference type="Proteomes" id="UP001431776"/>
    </source>
</evidence>
<proteinExistence type="inferred from homology"/>
<dbReference type="InterPro" id="IPR035985">
    <property type="entry name" value="Ubiquitin-activating_enz"/>
</dbReference>
<evidence type="ECO:0000313" key="14">
    <source>
        <dbReference type="EMBL" id="MDI6450675.1"/>
    </source>
</evidence>